<reference evidence="3" key="1">
    <citation type="submission" date="2018-02" db="EMBL/GenBank/DDBJ databases">
        <authorList>
            <person name="Hausmann B."/>
        </authorList>
    </citation>
    <scope>NUCLEOTIDE SEQUENCE [LARGE SCALE GENOMIC DNA]</scope>
    <source>
        <strain evidence="3">Peat soil MAG SbA1</strain>
    </source>
</reference>
<name>A0A2U3JWD8_9BACT</name>
<dbReference type="EMBL" id="OMOD01000002">
    <property type="protein sequence ID" value="SPF31610.1"/>
    <property type="molecule type" value="Genomic_DNA"/>
</dbReference>
<organism evidence="2 3">
    <name type="scientific">Candidatus Sulfotelmatobacter kueseliae</name>
    <dbReference type="NCBI Taxonomy" id="2042962"/>
    <lineage>
        <taxon>Bacteria</taxon>
        <taxon>Pseudomonadati</taxon>
        <taxon>Acidobacteriota</taxon>
        <taxon>Terriglobia</taxon>
        <taxon>Terriglobales</taxon>
        <taxon>Candidatus Korobacteraceae</taxon>
        <taxon>Candidatus Sulfotelmatobacter</taxon>
    </lineage>
</organism>
<dbReference type="AlphaFoldDB" id="A0A2U3JWD8"/>
<sequence>MKDHLRNLRGPMRERLEKQTSRREGVAKILRETPSATDLELAKVFEVNRDTIHRDRKYLMQQANQNAVSQFEIWRDEHIAELNKLRESLEDFLIPPERRIELALAIIREDVKVKGTAAPTRSENLNVNADVQVIPIEEQIEYANAFAGLYPDERYEELDRVKARKRTCRVVIEGGGPQKRLSE</sequence>
<dbReference type="Proteomes" id="UP000238701">
    <property type="component" value="Unassembled WGS sequence"/>
</dbReference>
<evidence type="ECO:0000256" key="1">
    <source>
        <dbReference type="SAM" id="MobiDB-lite"/>
    </source>
</evidence>
<protein>
    <submittedName>
        <fullName evidence="2">Uncharacterized protein</fullName>
    </submittedName>
</protein>
<dbReference type="Gene3D" id="1.10.10.10">
    <property type="entry name" value="Winged helix-like DNA-binding domain superfamily/Winged helix DNA-binding domain"/>
    <property type="match status" value="1"/>
</dbReference>
<dbReference type="InterPro" id="IPR036388">
    <property type="entry name" value="WH-like_DNA-bd_sf"/>
</dbReference>
<proteinExistence type="predicted"/>
<feature type="region of interest" description="Disordered" evidence="1">
    <location>
        <begin position="1"/>
        <end position="22"/>
    </location>
</feature>
<evidence type="ECO:0000313" key="2">
    <source>
        <dbReference type="EMBL" id="SPF31610.1"/>
    </source>
</evidence>
<accession>A0A2U3JWD8</accession>
<evidence type="ECO:0000313" key="3">
    <source>
        <dbReference type="Proteomes" id="UP000238701"/>
    </source>
</evidence>
<gene>
    <name evidence="2" type="ORF">SBA1_100066</name>
</gene>